<dbReference type="GO" id="GO:0006635">
    <property type="term" value="P:fatty acid beta-oxidation"/>
    <property type="evidence" value="ECO:0007669"/>
    <property type="project" value="TreeGrafter"/>
</dbReference>
<sequence length="383" mass="42373">MSISDAVFERKPDANAPVLRIMEVGTSWPLPPHGSGAVARFVSHKPIRCLGWEQRKLPDPELRAYGIPSVHLLTMSGPGVGFEYRPQEVSWLKRDVLLFANSIGATADELHFLYELHPKFAVFPTYPIILSFKGNNLDVIDFYGSFKADKIPGVPELDYTRVVDGQRKMEFLRQLPPSSDGKKFEARTKVLGVYDKGRPGTVLDVQTELVDAATGDVYTRIISSSFFVGQGGWHGPKGPATKGFPPPKDKQPDAVLEHQTTNESALLYRLNGDYNPLHATPEPGKKMGFGGAIIHGLYSYNTTCHLLLKEFGGSDPANIREYQARFASPVKPGDKLVTRAWRTGEKQREFEEVRFTTAIEGGKECLSNGRVLIKMARGGSSKL</sequence>
<proteinExistence type="predicted"/>
<dbReference type="Proteomes" id="UP000742024">
    <property type="component" value="Unassembled WGS sequence"/>
</dbReference>
<accession>A0A9P7MQ95</accession>
<dbReference type="InterPro" id="IPR054357">
    <property type="entry name" value="MFE-2_N"/>
</dbReference>
<dbReference type="Pfam" id="PF01575">
    <property type="entry name" value="MaoC_dehydratas"/>
    <property type="match status" value="1"/>
</dbReference>
<dbReference type="AlphaFoldDB" id="A0A9P7MQ95"/>
<organism evidence="3 6">
    <name type="scientific">Claviceps arundinis</name>
    <dbReference type="NCBI Taxonomy" id="1623583"/>
    <lineage>
        <taxon>Eukaryota</taxon>
        <taxon>Fungi</taxon>
        <taxon>Dikarya</taxon>
        <taxon>Ascomycota</taxon>
        <taxon>Pezizomycotina</taxon>
        <taxon>Sordariomycetes</taxon>
        <taxon>Hypocreomycetidae</taxon>
        <taxon>Hypocreales</taxon>
        <taxon>Clavicipitaceae</taxon>
        <taxon>Claviceps</taxon>
    </lineage>
</organism>
<evidence type="ECO:0000259" key="1">
    <source>
        <dbReference type="Pfam" id="PF01575"/>
    </source>
</evidence>
<evidence type="ECO:0000313" key="5">
    <source>
        <dbReference type="Proteomes" id="UP000742024"/>
    </source>
</evidence>
<gene>
    <name evidence="3" type="ORF">E4U56_002628</name>
    <name evidence="4" type="ORF">E4U57_000418</name>
</gene>
<feature type="domain" description="Peroxisomal multifunctional enzyme type 2-like N-terminal" evidence="2">
    <location>
        <begin position="93"/>
        <end position="229"/>
    </location>
</feature>
<evidence type="ECO:0000259" key="2">
    <source>
        <dbReference type="Pfam" id="PF22622"/>
    </source>
</evidence>
<feature type="domain" description="MaoC-like" evidence="1">
    <location>
        <begin position="248"/>
        <end position="356"/>
    </location>
</feature>
<dbReference type="PANTHER" id="PTHR13078">
    <property type="entry name" value="PEROXISOMAL MULTIFUNCTIONAL ENZYME TYPE 2-RELATED"/>
    <property type="match status" value="1"/>
</dbReference>
<dbReference type="InterPro" id="IPR002539">
    <property type="entry name" value="MaoC-like_dom"/>
</dbReference>
<dbReference type="EMBL" id="SRPS01000189">
    <property type="protein sequence ID" value="KAG5963593.1"/>
    <property type="molecule type" value="Genomic_DNA"/>
</dbReference>
<dbReference type="GO" id="GO:0004300">
    <property type="term" value="F:enoyl-CoA hydratase activity"/>
    <property type="evidence" value="ECO:0007669"/>
    <property type="project" value="TreeGrafter"/>
</dbReference>
<dbReference type="Proteomes" id="UP000784919">
    <property type="component" value="Unassembled WGS sequence"/>
</dbReference>
<comment type="caution">
    <text evidence="3">The sequence shown here is derived from an EMBL/GenBank/DDBJ whole genome shotgun (WGS) entry which is preliminary data.</text>
</comment>
<reference evidence="3 5" key="1">
    <citation type="journal article" date="2020" name="bioRxiv">
        <title>Whole genome comparisons of ergot fungi reveals the divergence and evolution of species within the genus Claviceps are the result of varying mechanisms driving genome evolution and host range expansion.</title>
        <authorList>
            <person name="Wyka S.A."/>
            <person name="Mondo S.J."/>
            <person name="Liu M."/>
            <person name="Dettman J."/>
            <person name="Nalam V."/>
            <person name="Broders K.D."/>
        </authorList>
    </citation>
    <scope>NUCLEOTIDE SEQUENCE</scope>
    <source>
        <strain evidence="3">CCC 1102</strain>
        <strain evidence="4 5">LM583</strain>
    </source>
</reference>
<dbReference type="InterPro" id="IPR029069">
    <property type="entry name" value="HotDog_dom_sf"/>
</dbReference>
<name>A0A9P7MQ95_9HYPO</name>
<evidence type="ECO:0000313" key="6">
    <source>
        <dbReference type="Proteomes" id="UP000784919"/>
    </source>
</evidence>
<evidence type="ECO:0000313" key="3">
    <source>
        <dbReference type="EMBL" id="KAG5963593.1"/>
    </source>
</evidence>
<dbReference type="SUPFAM" id="SSF54637">
    <property type="entry name" value="Thioesterase/thiol ester dehydrase-isomerase"/>
    <property type="match status" value="2"/>
</dbReference>
<dbReference type="EMBL" id="SRPR01000011">
    <property type="protein sequence ID" value="KAG5967664.1"/>
    <property type="molecule type" value="Genomic_DNA"/>
</dbReference>
<dbReference type="GO" id="GO:0044594">
    <property type="term" value="F:17-beta-hydroxysteroid dehydrogenase (NAD+) activity"/>
    <property type="evidence" value="ECO:0007669"/>
    <property type="project" value="TreeGrafter"/>
</dbReference>
<dbReference type="PANTHER" id="PTHR13078:SF57">
    <property type="entry name" value="DEHYDRATASE, PUTATIVE (AFU_ORTHOLOGUE AFUA_5G00640)-RELATED"/>
    <property type="match status" value="1"/>
</dbReference>
<keyword evidence="5" id="KW-1185">Reference proteome</keyword>
<dbReference type="GO" id="GO:0005777">
    <property type="term" value="C:peroxisome"/>
    <property type="evidence" value="ECO:0007669"/>
    <property type="project" value="TreeGrafter"/>
</dbReference>
<evidence type="ECO:0000313" key="4">
    <source>
        <dbReference type="EMBL" id="KAG5967664.1"/>
    </source>
</evidence>
<dbReference type="GO" id="GO:0003857">
    <property type="term" value="F:(3S)-3-hydroxyacyl-CoA dehydrogenase (NAD+) activity"/>
    <property type="evidence" value="ECO:0007669"/>
    <property type="project" value="TreeGrafter"/>
</dbReference>
<dbReference type="Gene3D" id="3.10.129.10">
    <property type="entry name" value="Hotdog Thioesterase"/>
    <property type="match status" value="2"/>
</dbReference>
<dbReference type="OrthoDB" id="60204at2759"/>
<dbReference type="CDD" id="cd03448">
    <property type="entry name" value="HDE_HSD"/>
    <property type="match status" value="1"/>
</dbReference>
<protein>
    <recommendedName>
        <fullName evidence="7">MaoC-like domain-containing protein</fullName>
    </recommendedName>
</protein>
<dbReference type="Pfam" id="PF22622">
    <property type="entry name" value="MFE-2_hydrat-2_N"/>
    <property type="match status" value="1"/>
</dbReference>
<evidence type="ECO:0008006" key="7">
    <source>
        <dbReference type="Google" id="ProtNLM"/>
    </source>
</evidence>